<dbReference type="EMBL" id="BMOD01000025">
    <property type="protein sequence ID" value="GGJ52463.1"/>
    <property type="molecule type" value="Genomic_DNA"/>
</dbReference>
<dbReference type="GO" id="GO:0016787">
    <property type="term" value="F:hydrolase activity"/>
    <property type="evidence" value="ECO:0007669"/>
    <property type="project" value="UniProtKB-KW"/>
</dbReference>
<dbReference type="PANTHER" id="PTHR43433">
    <property type="entry name" value="HYDROLASE, ALPHA/BETA FOLD FAMILY PROTEIN"/>
    <property type="match status" value="1"/>
</dbReference>
<protein>
    <submittedName>
        <fullName evidence="2">Alpha/beta hydrolase</fullName>
    </submittedName>
</protein>
<name>A0ABQ2DE35_9DEIO</name>
<evidence type="ECO:0000313" key="3">
    <source>
        <dbReference type="Proteomes" id="UP000632222"/>
    </source>
</evidence>
<dbReference type="InterPro" id="IPR050471">
    <property type="entry name" value="AB_hydrolase"/>
</dbReference>
<evidence type="ECO:0000259" key="1">
    <source>
        <dbReference type="Pfam" id="PF00561"/>
    </source>
</evidence>
<dbReference type="InterPro" id="IPR029058">
    <property type="entry name" value="AB_hydrolase_fold"/>
</dbReference>
<dbReference type="SUPFAM" id="SSF53474">
    <property type="entry name" value="alpha/beta-Hydrolases"/>
    <property type="match status" value="1"/>
</dbReference>
<dbReference type="RefSeq" id="WP_229684908.1">
    <property type="nucleotide sequence ID" value="NZ_BMOD01000025.1"/>
</dbReference>
<proteinExistence type="predicted"/>
<keyword evidence="3" id="KW-1185">Reference proteome</keyword>
<keyword evidence="2" id="KW-0378">Hydrolase</keyword>
<dbReference type="Pfam" id="PF00561">
    <property type="entry name" value="Abhydrolase_1"/>
    <property type="match status" value="1"/>
</dbReference>
<dbReference type="Proteomes" id="UP000632222">
    <property type="component" value="Unassembled WGS sequence"/>
</dbReference>
<feature type="domain" description="AB hydrolase-1" evidence="1">
    <location>
        <begin position="45"/>
        <end position="279"/>
    </location>
</feature>
<accession>A0ABQ2DE35</accession>
<dbReference type="PRINTS" id="PR00111">
    <property type="entry name" value="ABHYDROLASE"/>
</dbReference>
<comment type="caution">
    <text evidence="2">The sequence shown here is derived from an EMBL/GenBank/DDBJ whole genome shotgun (WGS) entry which is preliminary data.</text>
</comment>
<dbReference type="PANTHER" id="PTHR43433:SF10">
    <property type="entry name" value="AB HYDROLASE-1 DOMAIN-CONTAINING PROTEIN"/>
    <property type="match status" value="1"/>
</dbReference>
<sequence length="295" mass="31788">MTHTMNLHWTPTPGQPGIETDLHLPDGRTLHVYDTPSADQNNLTVIWHHGTPNLGRPPVPLFEAAKRLGVRWVGFDRPSYGTSTPVPDRSVGSMAQDVAFIADQLGIQHFAVMGHSGGGPHALACAALLPERVKAAVSLAGLAPYGAEGLDWFAGMHSPESLQASVAGRKAKEAFQASPPEWDPEVFTGADFEALNGAWSWINSVVEPALAAGPEGLIDDDLAYVNPWGFDPAQIQVPVLLVHGEEDRMVPASHSQWLTRHIAAAELWLRPEEGHISVLNQAEAALEWLSKAASR</sequence>
<dbReference type="InterPro" id="IPR000073">
    <property type="entry name" value="AB_hydrolase_1"/>
</dbReference>
<organism evidence="2 3">
    <name type="scientific">Deinococcus roseus</name>
    <dbReference type="NCBI Taxonomy" id="392414"/>
    <lineage>
        <taxon>Bacteria</taxon>
        <taxon>Thermotogati</taxon>
        <taxon>Deinococcota</taxon>
        <taxon>Deinococci</taxon>
        <taxon>Deinococcales</taxon>
        <taxon>Deinococcaceae</taxon>
        <taxon>Deinococcus</taxon>
    </lineage>
</organism>
<evidence type="ECO:0000313" key="2">
    <source>
        <dbReference type="EMBL" id="GGJ52463.1"/>
    </source>
</evidence>
<dbReference type="Gene3D" id="3.40.50.1820">
    <property type="entry name" value="alpha/beta hydrolase"/>
    <property type="match status" value="1"/>
</dbReference>
<gene>
    <name evidence="2" type="ORF">GCM10008938_43080</name>
</gene>
<reference evidence="3" key="1">
    <citation type="journal article" date="2019" name="Int. J. Syst. Evol. Microbiol.">
        <title>The Global Catalogue of Microorganisms (GCM) 10K type strain sequencing project: providing services to taxonomists for standard genome sequencing and annotation.</title>
        <authorList>
            <consortium name="The Broad Institute Genomics Platform"/>
            <consortium name="The Broad Institute Genome Sequencing Center for Infectious Disease"/>
            <person name="Wu L."/>
            <person name="Ma J."/>
        </authorList>
    </citation>
    <scope>NUCLEOTIDE SEQUENCE [LARGE SCALE GENOMIC DNA]</scope>
    <source>
        <strain evidence="3">JCM 14370</strain>
    </source>
</reference>